<dbReference type="EMBL" id="JACOPN010000001">
    <property type="protein sequence ID" value="MBC5716043.1"/>
    <property type="molecule type" value="Genomic_DNA"/>
</dbReference>
<dbReference type="InterPro" id="IPR029051">
    <property type="entry name" value="DUF4352"/>
</dbReference>
<evidence type="ECO:0000313" key="5">
    <source>
        <dbReference type="Proteomes" id="UP000602260"/>
    </source>
</evidence>
<dbReference type="AlphaFoldDB" id="A0A8J6M301"/>
<organism evidence="4 5">
    <name type="scientific">Flintibacter faecis</name>
    <dbReference type="NCBI Taxonomy" id="2763047"/>
    <lineage>
        <taxon>Bacteria</taxon>
        <taxon>Bacillati</taxon>
        <taxon>Bacillota</taxon>
        <taxon>Clostridia</taxon>
        <taxon>Eubacteriales</taxon>
        <taxon>Flintibacter</taxon>
    </lineage>
</organism>
<evidence type="ECO:0000259" key="3">
    <source>
        <dbReference type="Pfam" id="PF11611"/>
    </source>
</evidence>
<gene>
    <name evidence="4" type="ORF">H8S55_01665</name>
</gene>
<reference evidence="4" key="1">
    <citation type="submission" date="2020-08" db="EMBL/GenBank/DDBJ databases">
        <title>Genome public.</title>
        <authorList>
            <person name="Liu C."/>
            <person name="Sun Q."/>
        </authorList>
    </citation>
    <scope>NUCLEOTIDE SEQUENCE</scope>
    <source>
        <strain evidence="4">BX5</strain>
    </source>
</reference>
<keyword evidence="1 2" id="KW-0732">Signal</keyword>
<dbReference type="Pfam" id="PF11611">
    <property type="entry name" value="DUF4352"/>
    <property type="match status" value="1"/>
</dbReference>
<name>A0A8J6M301_9FIRM</name>
<evidence type="ECO:0000256" key="2">
    <source>
        <dbReference type="SAM" id="SignalP"/>
    </source>
</evidence>
<evidence type="ECO:0000313" key="4">
    <source>
        <dbReference type="EMBL" id="MBC5716043.1"/>
    </source>
</evidence>
<accession>A0A8J6M301</accession>
<dbReference type="RefSeq" id="WP_186877533.1">
    <property type="nucleotide sequence ID" value="NZ_JACOPN010000001.1"/>
</dbReference>
<comment type="caution">
    <text evidence="4">The sequence shown here is derived from an EMBL/GenBank/DDBJ whole genome shotgun (WGS) entry which is preliminary data.</text>
</comment>
<evidence type="ECO:0000256" key="1">
    <source>
        <dbReference type="ARBA" id="ARBA00022729"/>
    </source>
</evidence>
<keyword evidence="5" id="KW-1185">Reference proteome</keyword>
<dbReference type="Gene3D" id="2.60.40.1240">
    <property type="match status" value="1"/>
</dbReference>
<proteinExistence type="predicted"/>
<dbReference type="InterPro" id="IPR029050">
    <property type="entry name" value="Immunoprotect_excell_Ig-like"/>
</dbReference>
<sequence length="165" mass="18780">MKKRFLAVLLLAVLLLPGCGGEKQTAFQVGDKVETYWFQFTVDQVKTTDRWMDYQPQEGDRLAVCYLTLDSTFSEAVPMNWADFVLRWGDGEDDGTCPIEYQGQEQLPDEYDLVKGEERTGCLVFEVPQGVTQAKLVFQELFNEGDSDSVYTEGDTYYVDVDLPI</sequence>
<feature type="domain" description="DUF4352" evidence="3">
    <location>
        <begin position="27"/>
        <end position="145"/>
    </location>
</feature>
<protein>
    <submittedName>
        <fullName evidence="4">DUF4352 domain-containing protein</fullName>
    </submittedName>
</protein>
<feature type="chain" id="PRO_5039101562" evidence="2">
    <location>
        <begin position="21"/>
        <end position="165"/>
    </location>
</feature>
<feature type="signal peptide" evidence="2">
    <location>
        <begin position="1"/>
        <end position="20"/>
    </location>
</feature>
<dbReference type="Proteomes" id="UP000602260">
    <property type="component" value="Unassembled WGS sequence"/>
</dbReference>